<feature type="compositionally biased region" description="Acidic residues" evidence="7">
    <location>
        <begin position="204"/>
        <end position="216"/>
    </location>
</feature>
<dbReference type="GO" id="GO:0005730">
    <property type="term" value="C:nucleolus"/>
    <property type="evidence" value="ECO:0007669"/>
    <property type="project" value="TreeGrafter"/>
</dbReference>
<evidence type="ECO:0000256" key="5">
    <source>
        <dbReference type="PIRNR" id="PIRNR001473"/>
    </source>
</evidence>
<keyword evidence="3 5" id="KW-0697">Rotamase</keyword>
<feature type="compositionally biased region" description="Acidic residues" evidence="7">
    <location>
        <begin position="123"/>
        <end position="145"/>
    </location>
</feature>
<organism evidence="9 10">
    <name type="scientific">Rozella allomycis (strain CSF55)</name>
    <dbReference type="NCBI Taxonomy" id="988480"/>
    <lineage>
        <taxon>Eukaryota</taxon>
        <taxon>Fungi</taxon>
        <taxon>Fungi incertae sedis</taxon>
        <taxon>Cryptomycota</taxon>
        <taxon>Cryptomycota incertae sedis</taxon>
        <taxon>Rozella</taxon>
    </lineage>
</organism>
<evidence type="ECO:0000256" key="4">
    <source>
        <dbReference type="ARBA" id="ARBA00023235"/>
    </source>
</evidence>
<dbReference type="PANTHER" id="PTHR43811">
    <property type="entry name" value="FKBP-TYPE PEPTIDYL-PROLYL CIS-TRANS ISOMERASE FKPA"/>
    <property type="match status" value="1"/>
</dbReference>
<dbReference type="Pfam" id="PF00254">
    <property type="entry name" value="FKBP_C"/>
    <property type="match status" value="1"/>
</dbReference>
<dbReference type="EC" id="5.2.1.8" evidence="5"/>
<proteinExistence type="inferred from homology"/>
<accession>A0A4P9YDP7</accession>
<dbReference type="InterPro" id="IPR001179">
    <property type="entry name" value="PPIase_FKBP_dom"/>
</dbReference>
<evidence type="ECO:0000313" key="9">
    <source>
        <dbReference type="EMBL" id="RKP17477.1"/>
    </source>
</evidence>
<gene>
    <name evidence="9" type="ORF">ROZALSC1DRAFT_30718</name>
</gene>
<evidence type="ECO:0000256" key="7">
    <source>
        <dbReference type="SAM" id="MobiDB-lite"/>
    </source>
</evidence>
<evidence type="ECO:0000256" key="6">
    <source>
        <dbReference type="PROSITE-ProRule" id="PRU00277"/>
    </source>
</evidence>
<dbReference type="InterPro" id="IPR023566">
    <property type="entry name" value="PPIase_Fpr3/Fpr4-like"/>
</dbReference>
<dbReference type="EMBL" id="ML005823">
    <property type="protein sequence ID" value="RKP17477.1"/>
    <property type="molecule type" value="Genomic_DNA"/>
</dbReference>
<dbReference type="GO" id="GO:0003755">
    <property type="term" value="F:peptidyl-prolyl cis-trans isomerase activity"/>
    <property type="evidence" value="ECO:0007669"/>
    <property type="project" value="UniProtKB-KW"/>
</dbReference>
<dbReference type="GO" id="GO:0000785">
    <property type="term" value="C:chromatin"/>
    <property type="evidence" value="ECO:0007669"/>
    <property type="project" value="TreeGrafter"/>
</dbReference>
<evidence type="ECO:0000256" key="1">
    <source>
        <dbReference type="ARBA" id="ARBA00000971"/>
    </source>
</evidence>
<dbReference type="AlphaFoldDB" id="A0A4P9YDP7"/>
<protein>
    <recommendedName>
        <fullName evidence="5">FK506-binding protein</fullName>
        <ecNumber evidence="5">5.2.1.8</ecNumber>
    </recommendedName>
</protein>
<dbReference type="InterPro" id="IPR046357">
    <property type="entry name" value="PPIase_dom_sf"/>
</dbReference>
<dbReference type="SUPFAM" id="SSF54534">
    <property type="entry name" value="FKBP-like"/>
    <property type="match status" value="1"/>
</dbReference>
<comment type="catalytic activity">
    <reaction evidence="1 5 6">
        <text>[protein]-peptidylproline (omega=180) = [protein]-peptidylproline (omega=0)</text>
        <dbReference type="Rhea" id="RHEA:16237"/>
        <dbReference type="Rhea" id="RHEA-COMP:10747"/>
        <dbReference type="Rhea" id="RHEA-COMP:10748"/>
        <dbReference type="ChEBI" id="CHEBI:83833"/>
        <dbReference type="ChEBI" id="CHEBI:83834"/>
        <dbReference type="EC" id="5.2.1.8"/>
    </reaction>
</comment>
<comment type="similarity">
    <text evidence="2">Belongs to the FKBP-type PPIase family. FKBP3/4 subfamily.</text>
</comment>
<evidence type="ECO:0000313" key="10">
    <source>
        <dbReference type="Proteomes" id="UP000281549"/>
    </source>
</evidence>
<evidence type="ECO:0000256" key="3">
    <source>
        <dbReference type="ARBA" id="ARBA00023110"/>
    </source>
</evidence>
<reference evidence="10" key="1">
    <citation type="journal article" date="2018" name="Nat. Microbiol.">
        <title>Leveraging single-cell genomics to expand the fungal tree of life.</title>
        <authorList>
            <person name="Ahrendt S.R."/>
            <person name="Quandt C.A."/>
            <person name="Ciobanu D."/>
            <person name="Clum A."/>
            <person name="Salamov A."/>
            <person name="Andreopoulos B."/>
            <person name="Cheng J.F."/>
            <person name="Woyke T."/>
            <person name="Pelin A."/>
            <person name="Henrissat B."/>
            <person name="Reynolds N.K."/>
            <person name="Benny G.L."/>
            <person name="Smith M.E."/>
            <person name="James T.Y."/>
            <person name="Grigoriev I.V."/>
        </authorList>
    </citation>
    <scope>NUCLEOTIDE SEQUENCE [LARGE SCALE GENOMIC DNA]</scope>
    <source>
        <strain evidence="10">CSF55</strain>
    </source>
</reference>
<dbReference type="Proteomes" id="UP000281549">
    <property type="component" value="Unassembled WGS sequence"/>
</dbReference>
<feature type="compositionally biased region" description="Basic and acidic residues" evidence="7">
    <location>
        <begin position="146"/>
        <end position="163"/>
    </location>
</feature>
<name>A0A4P9YDP7_ROZAC</name>
<dbReference type="InterPro" id="IPR041232">
    <property type="entry name" value="NPL"/>
</dbReference>
<dbReference type="Gene3D" id="3.10.50.40">
    <property type="match status" value="1"/>
</dbReference>
<dbReference type="PIRSF" id="PIRSF001473">
    <property type="entry name" value="FK506-bp_FPR3"/>
    <property type="match status" value="1"/>
</dbReference>
<feature type="region of interest" description="Disordered" evidence="7">
    <location>
        <begin position="62"/>
        <end position="290"/>
    </location>
</feature>
<dbReference type="PROSITE" id="PS50059">
    <property type="entry name" value="FKBP_PPIASE"/>
    <property type="match status" value="1"/>
</dbReference>
<feature type="compositionally biased region" description="Basic and acidic residues" evidence="7">
    <location>
        <begin position="217"/>
        <end position="290"/>
    </location>
</feature>
<sequence>MQFWGLQVEPTKLYSQTVDASYKVTMAAIDPSAKDGEKVVLKVRVNNDMEFVLCTLVAGREEPKVESPVKDSAHASETEVVKGDVEMEAKDEESSDEESDEEAEMTKEEVVSLLKQQGHSEKEIEEMLNGEDDDSEEDDEDSEGEEMTKEQFVELLKAEGKTDEEIEEILAEEEDEDEEFEQIVESLKKEGYSDEQIQEMLEQMADDDEVDSDEEIKENSKRQKKQDEKPNKKQKVEETPKKEKKNEKKVNETPKPAEKKVAETPKKAAEKKVTETPKKVAETPKKESNKKTLANGLVIEDRKVGDGKKASKNNKVAVRYVGKLSNGKVFDSNTKGRPFEFVLGKGQVIKGWDLGIEGMAIGGERRLVIPAPLAYGKQGAGDIPKNATLTFDVKLLAIK</sequence>
<dbReference type="FunFam" id="3.10.50.40:FF:000006">
    <property type="entry name" value="Peptidyl-prolyl cis-trans isomerase"/>
    <property type="match status" value="1"/>
</dbReference>
<dbReference type="Gene3D" id="2.60.120.340">
    <property type="entry name" value="Nucleoplasmin core domain"/>
    <property type="match status" value="1"/>
</dbReference>
<keyword evidence="4 5" id="KW-0413">Isomerase</keyword>
<dbReference type="Pfam" id="PF17800">
    <property type="entry name" value="NPL"/>
    <property type="match status" value="1"/>
</dbReference>
<feature type="compositionally biased region" description="Acidic residues" evidence="7">
    <location>
        <begin position="164"/>
        <end position="182"/>
    </location>
</feature>
<feature type="compositionally biased region" description="Acidic residues" evidence="7">
    <location>
        <begin position="89"/>
        <end position="103"/>
    </location>
</feature>
<evidence type="ECO:0000256" key="2">
    <source>
        <dbReference type="ARBA" id="ARBA00007838"/>
    </source>
</evidence>
<dbReference type="PANTHER" id="PTHR43811:SF19">
    <property type="entry name" value="39 KDA FK506-BINDING NUCLEAR PROTEIN"/>
    <property type="match status" value="1"/>
</dbReference>
<evidence type="ECO:0000259" key="8">
    <source>
        <dbReference type="PROSITE" id="PS50059"/>
    </source>
</evidence>
<feature type="compositionally biased region" description="Basic and acidic residues" evidence="7">
    <location>
        <begin position="62"/>
        <end position="88"/>
    </location>
</feature>
<feature type="domain" description="PPIase FKBP-type" evidence="8">
    <location>
        <begin position="313"/>
        <end position="399"/>
    </location>
</feature>